<dbReference type="KEGG" id="rhi:NGR_c11270"/>
<protein>
    <submittedName>
        <fullName evidence="1">Uncharacterized protein</fullName>
    </submittedName>
</protein>
<sequence length="141" mass="16139">MTALVQMQPGDWALAFDQPYFLPEFEMAAHLERFARRGGGWDSHQASDIFVLHQISEVKPKTYFAVGDQRRHPRNYVFATGQSEKAMLALRDKFFAIGVEADGSIEKEMYRLVEPFARQKRAEALAKVHATLPHIFGRRTS</sequence>
<reference evidence="1 2" key="1">
    <citation type="journal article" date="2009" name="Appl. Environ. Microbiol.">
        <title>Rhizobium sp. strain NGR234 possesses a remarkable number of secretion systems.</title>
        <authorList>
            <person name="Schmeisser C."/>
            <person name="Liesegang H."/>
            <person name="Krysciak D."/>
            <person name="Bakkou N."/>
            <person name="Le Quere A."/>
            <person name="Wollherr A."/>
            <person name="Heinemeyer I."/>
            <person name="Morgenstern B."/>
            <person name="Pommerening-Roeser A."/>
            <person name="Flores M."/>
            <person name="Palacios R."/>
            <person name="Brenner S."/>
            <person name="Gottschalk G."/>
            <person name="Schmitz R.A."/>
            <person name="Broughton W.J."/>
            <person name="Perret X."/>
            <person name="Strittmatter A.W."/>
            <person name="Streit W.R."/>
        </authorList>
    </citation>
    <scope>NUCLEOTIDE SEQUENCE [LARGE SCALE GENOMIC DNA]</scope>
    <source>
        <strain evidence="2">NBRC 101917 / NGR234</strain>
    </source>
</reference>
<dbReference type="Proteomes" id="UP000001054">
    <property type="component" value="Chromosome"/>
</dbReference>
<dbReference type="AlphaFoldDB" id="C3MAD3"/>
<evidence type="ECO:0000313" key="1">
    <source>
        <dbReference type="EMBL" id="ACP24912.1"/>
    </source>
</evidence>
<dbReference type="PATRIC" id="fig|394.7.peg.3954"/>
<dbReference type="OrthoDB" id="8379099at2"/>
<keyword evidence="2" id="KW-1185">Reference proteome</keyword>
<dbReference type="HOGENOM" id="CLU_1823796_0_0_5"/>
<organism evidence="1 2">
    <name type="scientific">Sinorhizobium fredii (strain NBRC 101917 / NGR234)</name>
    <dbReference type="NCBI Taxonomy" id="394"/>
    <lineage>
        <taxon>Bacteria</taxon>
        <taxon>Pseudomonadati</taxon>
        <taxon>Pseudomonadota</taxon>
        <taxon>Alphaproteobacteria</taxon>
        <taxon>Hyphomicrobiales</taxon>
        <taxon>Rhizobiaceae</taxon>
        <taxon>Sinorhizobium/Ensifer group</taxon>
        <taxon>Sinorhizobium</taxon>
    </lineage>
</organism>
<name>C3MAD3_SINFN</name>
<dbReference type="STRING" id="394.NGR_c11270"/>
<evidence type="ECO:0000313" key="2">
    <source>
        <dbReference type="Proteomes" id="UP000001054"/>
    </source>
</evidence>
<proteinExistence type="predicted"/>
<gene>
    <name evidence="1" type="ordered locus">NGR_c11270</name>
</gene>
<accession>C3MAD3</accession>
<dbReference type="RefSeq" id="WP_012707695.1">
    <property type="nucleotide sequence ID" value="NC_012587.1"/>
</dbReference>
<dbReference type="EMBL" id="CP001389">
    <property type="protein sequence ID" value="ACP24912.1"/>
    <property type="molecule type" value="Genomic_DNA"/>
</dbReference>